<accession>A0A8S1BFC4</accession>
<organism evidence="2 3">
    <name type="scientific">Arctia plantaginis</name>
    <name type="common">Wood tiger moth</name>
    <name type="synonym">Phalaena plantaginis</name>
    <dbReference type="NCBI Taxonomy" id="874455"/>
    <lineage>
        <taxon>Eukaryota</taxon>
        <taxon>Metazoa</taxon>
        <taxon>Ecdysozoa</taxon>
        <taxon>Arthropoda</taxon>
        <taxon>Hexapoda</taxon>
        <taxon>Insecta</taxon>
        <taxon>Pterygota</taxon>
        <taxon>Neoptera</taxon>
        <taxon>Endopterygota</taxon>
        <taxon>Lepidoptera</taxon>
        <taxon>Glossata</taxon>
        <taxon>Ditrysia</taxon>
        <taxon>Noctuoidea</taxon>
        <taxon>Erebidae</taxon>
        <taxon>Arctiinae</taxon>
        <taxon>Arctia</taxon>
    </lineage>
</organism>
<dbReference type="AlphaFoldDB" id="A0A8S1BFC4"/>
<reference evidence="2 3" key="1">
    <citation type="submission" date="2020-04" db="EMBL/GenBank/DDBJ databases">
        <authorList>
            <person name="Wallbank WR R."/>
            <person name="Pardo Diaz C."/>
            <person name="Kozak K."/>
            <person name="Martin S."/>
            <person name="Jiggins C."/>
            <person name="Moest M."/>
            <person name="Warren A I."/>
            <person name="Byers J.R.P. K."/>
            <person name="Montejo-Kovacevich G."/>
            <person name="Yen C E."/>
        </authorList>
    </citation>
    <scope>NUCLEOTIDE SEQUENCE [LARGE SCALE GENOMIC DNA]</scope>
</reference>
<dbReference type="Proteomes" id="UP000494256">
    <property type="component" value="Unassembled WGS sequence"/>
</dbReference>
<dbReference type="EMBL" id="CADEBD010000886">
    <property type="protein sequence ID" value="CAB3260869.1"/>
    <property type="molecule type" value="Genomic_DNA"/>
</dbReference>
<protein>
    <submittedName>
        <fullName evidence="2">Uncharacterized protein</fullName>
    </submittedName>
</protein>
<name>A0A8S1BFC4_ARCPL</name>
<dbReference type="OrthoDB" id="8069600at2759"/>
<comment type="caution">
    <text evidence="2">The sequence shown here is derived from an EMBL/GenBank/DDBJ whole genome shotgun (WGS) entry which is preliminary data.</text>
</comment>
<evidence type="ECO:0000313" key="2">
    <source>
        <dbReference type="EMBL" id="CAB3260869.1"/>
    </source>
</evidence>
<feature type="compositionally biased region" description="Low complexity" evidence="1">
    <location>
        <begin position="241"/>
        <end position="253"/>
    </location>
</feature>
<proteinExistence type="predicted"/>
<gene>
    <name evidence="2" type="ORF">APLA_LOCUS17226</name>
</gene>
<sequence>MACLRFPRMGASAFIKWGRAGVTKTKNACKPPRKSADSGSTGGRWGDTAVPAPKGGGPKKGGRVGPLLPGEICRLGLPGVTAAEMKAAAGAEKLGEDEGKFWGLKQKGRNPFKEARPPNSGKLLICFLTRPPQKNGVCGRAQTKRARGRKWAELRKEQRTPKAERAQNFPRGASTSGGEGGPFPTRRAQNEIELPSRAVGARAPQGRGLGLPFIRRGDGSLKGARFWVLEGRILPPPPKLKPNAAKPGAAKGPQSRSPPVPPPNRHKQLFPTKKEFSTPRLEKGKRGALNQMGI</sequence>
<feature type="compositionally biased region" description="Basic and acidic residues" evidence="1">
    <location>
        <begin position="272"/>
        <end position="285"/>
    </location>
</feature>
<feature type="region of interest" description="Disordered" evidence="1">
    <location>
        <begin position="135"/>
        <end position="187"/>
    </location>
</feature>
<evidence type="ECO:0000256" key="1">
    <source>
        <dbReference type="SAM" id="MobiDB-lite"/>
    </source>
</evidence>
<feature type="region of interest" description="Disordered" evidence="1">
    <location>
        <begin position="233"/>
        <end position="294"/>
    </location>
</feature>
<feature type="region of interest" description="Disordered" evidence="1">
    <location>
        <begin position="24"/>
        <end position="64"/>
    </location>
</feature>
<feature type="compositionally biased region" description="Basic and acidic residues" evidence="1">
    <location>
        <begin position="150"/>
        <end position="165"/>
    </location>
</feature>
<evidence type="ECO:0000313" key="3">
    <source>
        <dbReference type="Proteomes" id="UP000494256"/>
    </source>
</evidence>